<evidence type="ECO:0000259" key="6">
    <source>
        <dbReference type="PROSITE" id="PS50865"/>
    </source>
</evidence>
<dbReference type="Gene3D" id="6.10.140.2220">
    <property type="match status" value="1"/>
</dbReference>
<feature type="compositionally biased region" description="Basic and acidic residues" evidence="5">
    <location>
        <begin position="8"/>
        <end position="27"/>
    </location>
</feature>
<evidence type="ECO:0000256" key="2">
    <source>
        <dbReference type="ARBA" id="ARBA00022771"/>
    </source>
</evidence>
<reference evidence="7 8" key="1">
    <citation type="submission" date="2021-04" db="EMBL/GenBank/DDBJ databases">
        <authorList>
            <person name="Bliznina A."/>
        </authorList>
    </citation>
    <scope>NUCLEOTIDE SEQUENCE [LARGE SCALE GENOMIC DNA]</scope>
</reference>
<dbReference type="PROSITE" id="PS50865">
    <property type="entry name" value="ZF_MYND_2"/>
    <property type="match status" value="1"/>
</dbReference>
<dbReference type="PROSITE" id="PS01360">
    <property type="entry name" value="ZF_MYND_1"/>
    <property type="match status" value="1"/>
</dbReference>
<keyword evidence="8" id="KW-1185">Reference proteome</keyword>
<evidence type="ECO:0000256" key="4">
    <source>
        <dbReference type="PROSITE-ProRule" id="PRU00134"/>
    </source>
</evidence>
<evidence type="ECO:0000256" key="3">
    <source>
        <dbReference type="ARBA" id="ARBA00022833"/>
    </source>
</evidence>
<dbReference type="EMBL" id="OU015566">
    <property type="protein sequence ID" value="CAG5107867.1"/>
    <property type="molecule type" value="Genomic_DNA"/>
</dbReference>
<accession>A0ABN7SUZ6</accession>
<sequence>MKAKVKREKPEIKQEYHPDDRPQRRDQGVQTDTFRNQDDKKIIAELRKELENSARRYEKLKSDKDKIVAMLQCDICGEKPFGHCCLNHFYCSKECQKVGWITGHMQICKKRLAKKRPQSNASETPNAEKKQKTA</sequence>
<evidence type="ECO:0000313" key="8">
    <source>
        <dbReference type="Proteomes" id="UP001158576"/>
    </source>
</evidence>
<dbReference type="Pfam" id="PF24324">
    <property type="entry name" value="MYND_ZMYND11_ZMYD8"/>
    <property type="match status" value="1"/>
</dbReference>
<name>A0ABN7SUZ6_OIKDI</name>
<dbReference type="SUPFAM" id="SSF144232">
    <property type="entry name" value="HIT/MYND zinc finger-like"/>
    <property type="match status" value="1"/>
</dbReference>
<dbReference type="Proteomes" id="UP001158576">
    <property type="component" value="Chromosome 1"/>
</dbReference>
<feature type="region of interest" description="Disordered" evidence="5">
    <location>
        <begin position="1"/>
        <end position="38"/>
    </location>
</feature>
<dbReference type="InterPro" id="IPR057053">
    <property type="entry name" value="MYND_ZMYND11_ZMYD8"/>
</dbReference>
<feature type="domain" description="MYND-type" evidence="6">
    <location>
        <begin position="73"/>
        <end position="108"/>
    </location>
</feature>
<evidence type="ECO:0000256" key="5">
    <source>
        <dbReference type="SAM" id="MobiDB-lite"/>
    </source>
</evidence>
<organism evidence="7 8">
    <name type="scientific">Oikopleura dioica</name>
    <name type="common">Tunicate</name>
    <dbReference type="NCBI Taxonomy" id="34765"/>
    <lineage>
        <taxon>Eukaryota</taxon>
        <taxon>Metazoa</taxon>
        <taxon>Chordata</taxon>
        <taxon>Tunicata</taxon>
        <taxon>Appendicularia</taxon>
        <taxon>Copelata</taxon>
        <taxon>Oikopleuridae</taxon>
        <taxon>Oikopleura</taxon>
    </lineage>
</organism>
<evidence type="ECO:0000256" key="1">
    <source>
        <dbReference type="ARBA" id="ARBA00022723"/>
    </source>
</evidence>
<gene>
    <name evidence="7" type="ORF">OKIOD_LOCUS12291</name>
</gene>
<proteinExistence type="predicted"/>
<dbReference type="InterPro" id="IPR002893">
    <property type="entry name" value="Znf_MYND"/>
</dbReference>
<protein>
    <submittedName>
        <fullName evidence="7">Oidioi.mRNA.OKI2018_I69.chr1.g3526.t1.cds</fullName>
    </submittedName>
</protein>
<keyword evidence="1" id="KW-0479">Metal-binding</keyword>
<keyword evidence="3" id="KW-0862">Zinc</keyword>
<keyword evidence="2 4" id="KW-0863">Zinc-finger</keyword>
<feature type="region of interest" description="Disordered" evidence="5">
    <location>
        <begin position="111"/>
        <end position="134"/>
    </location>
</feature>
<evidence type="ECO:0000313" key="7">
    <source>
        <dbReference type="EMBL" id="CAG5107867.1"/>
    </source>
</evidence>